<sequence>MVAILGAGLAFGRWDGLVQEERERRAPDSSGPASTVSYGCLRAFPGLSRGFPPGVANAALRS</sequence>
<evidence type="ECO:0000313" key="1">
    <source>
        <dbReference type="EMBL" id="SFF15825.1"/>
    </source>
</evidence>
<name>A0A1I2GE02_9ACTN</name>
<organism evidence="1 2">
    <name type="scientific">Streptomyces mirabilis</name>
    <dbReference type="NCBI Taxonomy" id="68239"/>
    <lineage>
        <taxon>Bacteria</taxon>
        <taxon>Bacillati</taxon>
        <taxon>Actinomycetota</taxon>
        <taxon>Actinomycetes</taxon>
        <taxon>Kitasatosporales</taxon>
        <taxon>Streptomycetaceae</taxon>
        <taxon>Streptomyces</taxon>
    </lineage>
</organism>
<protein>
    <submittedName>
        <fullName evidence="1">Uncharacterized protein</fullName>
    </submittedName>
</protein>
<reference evidence="1 2" key="1">
    <citation type="submission" date="2016-10" db="EMBL/GenBank/DDBJ databases">
        <authorList>
            <person name="de Groot N.N."/>
        </authorList>
    </citation>
    <scope>NUCLEOTIDE SEQUENCE [LARGE SCALE GENOMIC DNA]</scope>
    <source>
        <strain evidence="1 2">OK461</strain>
    </source>
</reference>
<gene>
    <name evidence="1" type="ORF">SAMN02787118_104151</name>
</gene>
<dbReference type="AlphaFoldDB" id="A0A1I2GE02"/>
<dbReference type="EMBL" id="FONR01000004">
    <property type="protein sequence ID" value="SFF15825.1"/>
    <property type="molecule type" value="Genomic_DNA"/>
</dbReference>
<dbReference type="Proteomes" id="UP000181942">
    <property type="component" value="Unassembled WGS sequence"/>
</dbReference>
<evidence type="ECO:0000313" key="2">
    <source>
        <dbReference type="Proteomes" id="UP000181942"/>
    </source>
</evidence>
<proteinExistence type="predicted"/>
<accession>A0A1I2GE02</accession>